<dbReference type="SUPFAM" id="SSF48371">
    <property type="entry name" value="ARM repeat"/>
    <property type="match status" value="1"/>
</dbReference>
<reference evidence="5 6" key="1">
    <citation type="journal article" date="2011" name="Genome Res.">
        <title>Phylogeny-wide analysis of social amoeba genomes highlights ancient origins for complex intercellular communication.</title>
        <authorList>
            <person name="Heidel A.J."/>
            <person name="Lawal H.M."/>
            <person name="Felder M."/>
            <person name="Schilde C."/>
            <person name="Helps N.R."/>
            <person name="Tunggal B."/>
            <person name="Rivero F."/>
            <person name="John U."/>
            <person name="Schleicher M."/>
            <person name="Eichinger L."/>
            <person name="Platzer M."/>
            <person name="Noegel A.A."/>
            <person name="Schaap P."/>
            <person name="Gloeckner G."/>
        </authorList>
    </citation>
    <scope>NUCLEOTIDE SEQUENCE [LARGE SCALE GENOMIC DNA]</scope>
    <source>
        <strain evidence="6">ATCC 26659 / Pp 5 / PN500</strain>
    </source>
</reference>
<dbReference type="GO" id="GO:0015031">
    <property type="term" value="P:protein transport"/>
    <property type="evidence" value="ECO:0007669"/>
    <property type="project" value="UniProtKB-KW"/>
</dbReference>
<evidence type="ECO:0000313" key="5">
    <source>
        <dbReference type="EMBL" id="EFA75489.1"/>
    </source>
</evidence>
<dbReference type="EMBL" id="ADBJ01000054">
    <property type="protein sequence ID" value="EFA75489.1"/>
    <property type="molecule type" value="Genomic_DNA"/>
</dbReference>
<organism evidence="5 6">
    <name type="scientific">Heterostelium pallidum (strain ATCC 26659 / Pp 5 / PN500)</name>
    <name type="common">Cellular slime mold</name>
    <name type="synonym">Polysphondylium pallidum</name>
    <dbReference type="NCBI Taxonomy" id="670386"/>
    <lineage>
        <taxon>Eukaryota</taxon>
        <taxon>Amoebozoa</taxon>
        <taxon>Evosea</taxon>
        <taxon>Eumycetozoa</taxon>
        <taxon>Dictyostelia</taxon>
        <taxon>Acytosteliales</taxon>
        <taxon>Acytosteliaceae</taxon>
        <taxon>Heterostelium</taxon>
    </lineage>
</organism>
<dbReference type="AlphaFoldDB" id="D3BSM4"/>
<dbReference type="Gene3D" id="1.25.10.10">
    <property type="entry name" value="Leucine-rich Repeat Variant"/>
    <property type="match status" value="1"/>
</dbReference>
<dbReference type="STRING" id="670386.D3BSM4"/>
<evidence type="ECO:0000256" key="4">
    <source>
        <dbReference type="PROSITE-ProRule" id="PRU00259"/>
    </source>
</evidence>
<name>D3BSM4_HETP5</name>
<evidence type="ECO:0008006" key="7">
    <source>
        <dbReference type="Google" id="ProtNLM"/>
    </source>
</evidence>
<proteinExistence type="inferred from homology"/>
<protein>
    <recommendedName>
        <fullName evidence="7">Importin subunit alpha</fullName>
    </recommendedName>
</protein>
<gene>
    <name evidence="5" type="ORF">PPL_10993</name>
</gene>
<evidence type="ECO:0000313" key="6">
    <source>
        <dbReference type="Proteomes" id="UP000001396"/>
    </source>
</evidence>
<dbReference type="Pfam" id="PF00514">
    <property type="entry name" value="Arm"/>
    <property type="match status" value="1"/>
</dbReference>
<dbReference type="InterPro" id="IPR000225">
    <property type="entry name" value="Armadillo"/>
</dbReference>
<evidence type="ECO:0000256" key="1">
    <source>
        <dbReference type="ARBA" id="ARBA00010394"/>
    </source>
</evidence>
<dbReference type="RefSeq" id="XP_020427623.1">
    <property type="nucleotide sequence ID" value="XM_020581753.1"/>
</dbReference>
<dbReference type="InterPro" id="IPR016024">
    <property type="entry name" value="ARM-type_fold"/>
</dbReference>
<dbReference type="PANTHER" id="PTHR23316">
    <property type="entry name" value="IMPORTIN ALPHA"/>
    <property type="match status" value="1"/>
</dbReference>
<sequence>MFGVSNSMLKNKKNAEYLSMREKINGNDLDDQIIGMKFFRDFISNEPEITIHPSLYSRIHSLFKESENIILKTEASFIFANCFDGSAHEESIKLLKNENIIRSLVCTIFRYPNEYDLIHGCVWSLNNYAVKSAENRDVVIHSHVVPSLMQLLSDLDLPTELLSNILWLIHNLSRGHPKPNRDFIVPLIPTLAALYQHEDLEIVEHALWIAFYVTEDSNSKLINQWFLSDKKMPVVSGITVSEEVITINHSIALINLLDRLSQSEVVGLKPAVMLAGNLLHIDEQENSHHTFYRNIVAPLLNVLQRTQDFVCPEVSNQSLWALEQIIAKSPYQIQKILALDDSVTLLEKLMNHNDASVRHESTYCLLSMICNGTIEQSNKILKHTNIRIRFGQYFSNLNPEHKANYTVISMFLVAFKRLQVCCDTKDVFCDDLIKHLVPYISDSPTSTIPKEFQRDCKQIFEYYRKMQPAISSIKPRLIKVRI</sequence>
<keyword evidence="6" id="KW-1185">Reference proteome</keyword>
<accession>D3BSM4</accession>
<evidence type="ECO:0000256" key="3">
    <source>
        <dbReference type="ARBA" id="ARBA00022927"/>
    </source>
</evidence>
<dbReference type="GeneID" id="31366462"/>
<dbReference type="Proteomes" id="UP000001396">
    <property type="component" value="Unassembled WGS sequence"/>
</dbReference>
<evidence type="ECO:0000256" key="2">
    <source>
        <dbReference type="ARBA" id="ARBA00022448"/>
    </source>
</evidence>
<dbReference type="PROSITE" id="PS50176">
    <property type="entry name" value="ARM_REPEAT"/>
    <property type="match status" value="1"/>
</dbReference>
<keyword evidence="3" id="KW-0653">Protein transport</keyword>
<dbReference type="SMART" id="SM00185">
    <property type="entry name" value="ARM"/>
    <property type="match status" value="3"/>
</dbReference>
<dbReference type="InParanoid" id="D3BSM4"/>
<comment type="similarity">
    <text evidence="1">Belongs to the importin alpha family.</text>
</comment>
<dbReference type="InterPro" id="IPR011989">
    <property type="entry name" value="ARM-like"/>
</dbReference>
<feature type="repeat" description="ARM" evidence="4">
    <location>
        <begin position="143"/>
        <end position="173"/>
    </location>
</feature>
<keyword evidence="2" id="KW-0813">Transport</keyword>
<comment type="caution">
    <text evidence="5">The sequence shown here is derived from an EMBL/GenBank/DDBJ whole genome shotgun (WGS) entry which is preliminary data.</text>
</comment>